<name>A0A6G4XRF7_9ACTN</name>
<dbReference type="EMBL" id="JAAKZW010000197">
    <property type="protein sequence ID" value="NGO80176.1"/>
    <property type="molecule type" value="Genomic_DNA"/>
</dbReference>
<dbReference type="AlphaFoldDB" id="A0A6G4XRF7"/>
<evidence type="ECO:0000313" key="4">
    <source>
        <dbReference type="Proteomes" id="UP000481109"/>
    </source>
</evidence>
<keyword evidence="4" id="KW-1185">Reference proteome</keyword>
<dbReference type="Proteomes" id="UP000481109">
    <property type="component" value="Unassembled WGS sequence"/>
</dbReference>
<comment type="caution">
    <text evidence="3">The sequence shown here is derived from an EMBL/GenBank/DDBJ whole genome shotgun (WGS) entry which is preliminary data.</text>
</comment>
<organism evidence="3 4">
    <name type="scientific">Streptomyces mesophilus</name>
    <dbReference type="NCBI Taxonomy" id="1775132"/>
    <lineage>
        <taxon>Bacteria</taxon>
        <taxon>Bacillati</taxon>
        <taxon>Actinomycetota</taxon>
        <taxon>Actinomycetes</taxon>
        <taxon>Kitasatosporales</taxon>
        <taxon>Streptomycetaceae</taxon>
        <taxon>Streptomyces</taxon>
    </lineage>
</organism>
<reference evidence="3 4" key="1">
    <citation type="submission" date="2020-02" db="EMBL/GenBank/DDBJ databases">
        <title>Whole-genome analyses of novel actinobacteria.</title>
        <authorList>
            <person name="Sahin N."/>
            <person name="Tokatli A."/>
        </authorList>
    </citation>
    <scope>NUCLEOTIDE SEQUENCE [LARGE SCALE GENOMIC DNA]</scope>
    <source>
        <strain evidence="3 4">YC504</strain>
    </source>
</reference>
<evidence type="ECO:0000313" key="3">
    <source>
        <dbReference type="EMBL" id="NGO80176.1"/>
    </source>
</evidence>
<dbReference type="Pfam" id="PF14016">
    <property type="entry name" value="DUF4232"/>
    <property type="match status" value="1"/>
</dbReference>
<feature type="region of interest" description="Disordered" evidence="1">
    <location>
        <begin position="26"/>
        <end position="54"/>
    </location>
</feature>
<gene>
    <name evidence="3" type="ORF">G6045_31635</name>
</gene>
<protein>
    <submittedName>
        <fullName evidence="3">DUF4232 domain-containing protein</fullName>
    </submittedName>
</protein>
<dbReference type="InterPro" id="IPR025326">
    <property type="entry name" value="DUF4232"/>
</dbReference>
<feature type="region of interest" description="Disordered" evidence="1">
    <location>
        <begin position="201"/>
        <end position="220"/>
    </location>
</feature>
<accession>A0A6G4XRF7</accession>
<sequence>MALVATLATLATGCGSLADELDREADPARVSQPPAVPPIDTAPLDTSAPSDGPDAAVTATACDGEGLRATSGMVNAAMGLRSMSITVTNCGTGAYELNGYPALTVLDEDREPVAIDVLKGTEAIGTGLGNAKPKVFTLKPGESATTSLTWRNTVTDAARPAPHGTFFDIAPVPGRAGHVLQPGDGGPIDIGTAAQLGVTAWEKAEPDSGATAPAPSTPAS</sequence>
<feature type="domain" description="DUF4232" evidence="2">
    <location>
        <begin position="62"/>
        <end position="201"/>
    </location>
</feature>
<evidence type="ECO:0000256" key="1">
    <source>
        <dbReference type="SAM" id="MobiDB-lite"/>
    </source>
</evidence>
<evidence type="ECO:0000259" key="2">
    <source>
        <dbReference type="Pfam" id="PF14016"/>
    </source>
</evidence>
<proteinExistence type="predicted"/>
<feature type="compositionally biased region" description="Low complexity" evidence="1">
    <location>
        <begin position="210"/>
        <end position="220"/>
    </location>
</feature>